<feature type="region of interest" description="Disordered" evidence="1">
    <location>
        <begin position="210"/>
        <end position="236"/>
    </location>
</feature>
<proteinExistence type="predicted"/>
<evidence type="ECO:0000313" key="2">
    <source>
        <dbReference type="EMBL" id="KAH7031987.1"/>
    </source>
</evidence>
<gene>
    <name evidence="2" type="ORF">B0J12DRAFT_312399</name>
</gene>
<organism evidence="2 3">
    <name type="scientific">Macrophomina phaseolina</name>
    <dbReference type="NCBI Taxonomy" id="35725"/>
    <lineage>
        <taxon>Eukaryota</taxon>
        <taxon>Fungi</taxon>
        <taxon>Dikarya</taxon>
        <taxon>Ascomycota</taxon>
        <taxon>Pezizomycotina</taxon>
        <taxon>Dothideomycetes</taxon>
        <taxon>Dothideomycetes incertae sedis</taxon>
        <taxon>Botryosphaeriales</taxon>
        <taxon>Botryosphaeriaceae</taxon>
        <taxon>Macrophomina</taxon>
    </lineage>
</organism>
<evidence type="ECO:0000313" key="3">
    <source>
        <dbReference type="Proteomes" id="UP000774617"/>
    </source>
</evidence>
<evidence type="ECO:0000256" key="1">
    <source>
        <dbReference type="SAM" id="MobiDB-lite"/>
    </source>
</evidence>
<reference evidence="2 3" key="1">
    <citation type="journal article" date="2021" name="Nat. Commun.">
        <title>Genetic determinants of endophytism in the Arabidopsis root mycobiome.</title>
        <authorList>
            <person name="Mesny F."/>
            <person name="Miyauchi S."/>
            <person name="Thiergart T."/>
            <person name="Pickel B."/>
            <person name="Atanasova L."/>
            <person name="Karlsson M."/>
            <person name="Huettel B."/>
            <person name="Barry K.W."/>
            <person name="Haridas S."/>
            <person name="Chen C."/>
            <person name="Bauer D."/>
            <person name="Andreopoulos W."/>
            <person name="Pangilinan J."/>
            <person name="LaButti K."/>
            <person name="Riley R."/>
            <person name="Lipzen A."/>
            <person name="Clum A."/>
            <person name="Drula E."/>
            <person name="Henrissat B."/>
            <person name="Kohler A."/>
            <person name="Grigoriev I.V."/>
            <person name="Martin F.M."/>
            <person name="Hacquard S."/>
        </authorList>
    </citation>
    <scope>NUCLEOTIDE SEQUENCE [LARGE SCALE GENOMIC DNA]</scope>
    <source>
        <strain evidence="2 3">MPI-SDFR-AT-0080</strain>
    </source>
</reference>
<name>A0ABQ8FX83_9PEZI</name>
<sequence length="236" mass="26200">MCGVTVLAIQRRTNCCCVRSSSCSTQSRKKKRNCSSADVAERILDGHPSYASGRCIPSGADRGGRPDRRSIFVLIMHLFIDGSLKPEPLTQSRYEQSKFSKHTASPPPRTLRDSTCTRFLRPRSENGGQAGPTATHHPQEDARPSGPRPSLRRPDSQSLRSPGSATRPPDPRRTLAQRKLRHPRPPSERRAILCACYCGISEYAGQVKRTTGHTLPDDRNQGHGGRHSYLPPHLHR</sequence>
<comment type="caution">
    <text evidence="2">The sequence shown here is derived from an EMBL/GenBank/DDBJ whole genome shotgun (WGS) entry which is preliminary data.</text>
</comment>
<dbReference type="Proteomes" id="UP000774617">
    <property type="component" value="Unassembled WGS sequence"/>
</dbReference>
<dbReference type="EMBL" id="JAGTJR010000042">
    <property type="protein sequence ID" value="KAH7031987.1"/>
    <property type="molecule type" value="Genomic_DNA"/>
</dbReference>
<keyword evidence="3" id="KW-1185">Reference proteome</keyword>
<protein>
    <submittedName>
        <fullName evidence="2">Uncharacterized protein</fullName>
    </submittedName>
</protein>
<feature type="region of interest" description="Disordered" evidence="1">
    <location>
        <begin position="93"/>
        <end position="186"/>
    </location>
</feature>
<feature type="compositionally biased region" description="Basic residues" evidence="1">
    <location>
        <begin position="175"/>
        <end position="184"/>
    </location>
</feature>
<accession>A0ABQ8FX83</accession>